<dbReference type="AlphaFoldDB" id="A0AAV4E208"/>
<dbReference type="Proteomes" id="UP000735302">
    <property type="component" value="Unassembled WGS sequence"/>
</dbReference>
<comment type="caution">
    <text evidence="1">The sequence shown here is derived from an EMBL/GenBank/DDBJ whole genome shotgun (WGS) entry which is preliminary data.</text>
</comment>
<accession>A0AAV4E208</accession>
<sequence>MLHMVPGTVSCIILAADRQELLNGITQQDQLKAEASNRKYREEIHDTEGEASVVQWLVKFVGAVLSRVRTPPPAPLPDGGPESLKSPCCGPFLTLA</sequence>
<protein>
    <submittedName>
        <fullName evidence="1">Uncharacterized protein</fullName>
    </submittedName>
</protein>
<name>A0AAV4E208_9GAST</name>
<gene>
    <name evidence="1" type="ORF">PoB_007710300</name>
</gene>
<dbReference type="EMBL" id="BLXT01008617">
    <property type="protein sequence ID" value="GFO50598.1"/>
    <property type="molecule type" value="Genomic_DNA"/>
</dbReference>
<keyword evidence="2" id="KW-1185">Reference proteome</keyword>
<evidence type="ECO:0000313" key="2">
    <source>
        <dbReference type="Proteomes" id="UP000735302"/>
    </source>
</evidence>
<proteinExistence type="predicted"/>
<reference evidence="1 2" key="1">
    <citation type="journal article" date="2021" name="Elife">
        <title>Chloroplast acquisition without the gene transfer in kleptoplastic sea slugs, Plakobranchus ocellatus.</title>
        <authorList>
            <person name="Maeda T."/>
            <person name="Takahashi S."/>
            <person name="Yoshida T."/>
            <person name="Shimamura S."/>
            <person name="Takaki Y."/>
            <person name="Nagai Y."/>
            <person name="Toyoda A."/>
            <person name="Suzuki Y."/>
            <person name="Arimoto A."/>
            <person name="Ishii H."/>
            <person name="Satoh N."/>
            <person name="Nishiyama T."/>
            <person name="Hasebe M."/>
            <person name="Maruyama T."/>
            <person name="Minagawa J."/>
            <person name="Obokata J."/>
            <person name="Shigenobu S."/>
        </authorList>
    </citation>
    <scope>NUCLEOTIDE SEQUENCE [LARGE SCALE GENOMIC DNA]</scope>
</reference>
<organism evidence="1 2">
    <name type="scientific">Plakobranchus ocellatus</name>
    <dbReference type="NCBI Taxonomy" id="259542"/>
    <lineage>
        <taxon>Eukaryota</taxon>
        <taxon>Metazoa</taxon>
        <taxon>Spiralia</taxon>
        <taxon>Lophotrochozoa</taxon>
        <taxon>Mollusca</taxon>
        <taxon>Gastropoda</taxon>
        <taxon>Heterobranchia</taxon>
        <taxon>Euthyneura</taxon>
        <taxon>Panpulmonata</taxon>
        <taxon>Sacoglossa</taxon>
        <taxon>Placobranchoidea</taxon>
        <taxon>Plakobranchidae</taxon>
        <taxon>Plakobranchus</taxon>
    </lineage>
</organism>
<evidence type="ECO:0000313" key="1">
    <source>
        <dbReference type="EMBL" id="GFO50598.1"/>
    </source>
</evidence>